<gene>
    <name evidence="1" type="ORF">I0K15_17255</name>
</gene>
<sequence>MSQKPHLLVHDTADNVGVVVVEGLSAGTDMLCVVTHDNSDFRLTAKADIPIGHKVALKDLTEGDTVIKYGEDIGRMVGPAETGGHVHTHNCKTKRW</sequence>
<dbReference type="AlphaFoldDB" id="A0A7S9QCW3"/>
<protein>
    <submittedName>
        <fullName evidence="1">UxaA family hydrolase</fullName>
    </submittedName>
</protein>
<dbReference type="Proteomes" id="UP000594800">
    <property type="component" value="Chromosome"/>
</dbReference>
<keyword evidence="2" id="KW-1185">Reference proteome</keyword>
<dbReference type="GO" id="GO:0016787">
    <property type="term" value="F:hydrolase activity"/>
    <property type="evidence" value="ECO:0007669"/>
    <property type="project" value="UniProtKB-KW"/>
</dbReference>
<dbReference type="Gene3D" id="2.30.130.110">
    <property type="match status" value="1"/>
</dbReference>
<reference evidence="1 2" key="1">
    <citation type="submission" date="2020-11" db="EMBL/GenBank/DDBJ databases">
        <title>Description of Pontivivens ytuae sp. nov. isolated from deep sea sediment of Mariana Trench.</title>
        <authorList>
            <person name="Wang Z."/>
            <person name="Sun Q.-L."/>
            <person name="Xu X.-D."/>
            <person name="Tang Y.-Z."/>
            <person name="Zhang J."/>
        </authorList>
    </citation>
    <scope>NUCLEOTIDE SEQUENCE [LARGE SCALE GENOMIC DNA]</scope>
    <source>
        <strain evidence="1 2">MT2928</strain>
    </source>
</reference>
<name>A0A7S9QCW3_9RHOB</name>
<dbReference type="InterPro" id="IPR044144">
    <property type="entry name" value="SAF_UxaA/GarD"/>
</dbReference>
<dbReference type="CDD" id="cd11613">
    <property type="entry name" value="SAF_AH_GD"/>
    <property type="match status" value="1"/>
</dbReference>
<proteinExistence type="predicted"/>
<organism evidence="1 2">
    <name type="scientific">Pontivivens ytuae</name>
    <dbReference type="NCBI Taxonomy" id="2789856"/>
    <lineage>
        <taxon>Bacteria</taxon>
        <taxon>Pseudomonadati</taxon>
        <taxon>Pseudomonadota</taxon>
        <taxon>Alphaproteobacteria</taxon>
        <taxon>Rhodobacterales</taxon>
        <taxon>Paracoccaceae</taxon>
        <taxon>Pontivivens</taxon>
    </lineage>
</organism>
<keyword evidence="1" id="KW-0378">Hydrolase</keyword>
<dbReference type="EMBL" id="CP064942">
    <property type="protein sequence ID" value="QPH53511.1"/>
    <property type="molecule type" value="Genomic_DNA"/>
</dbReference>
<evidence type="ECO:0000313" key="2">
    <source>
        <dbReference type="Proteomes" id="UP000594800"/>
    </source>
</evidence>
<accession>A0A7S9QCW3</accession>
<dbReference type="RefSeq" id="WP_196102720.1">
    <property type="nucleotide sequence ID" value="NZ_CP064942.1"/>
</dbReference>
<evidence type="ECO:0000313" key="1">
    <source>
        <dbReference type="EMBL" id="QPH53511.1"/>
    </source>
</evidence>
<dbReference type="KEGG" id="poz:I0K15_17255"/>